<dbReference type="EMBL" id="ACVN02000159">
    <property type="protein sequence ID" value="ERK56228.1"/>
    <property type="molecule type" value="Genomic_DNA"/>
</dbReference>
<name>U2RRQ2_9ACTN</name>
<reference evidence="2" key="1">
    <citation type="submission" date="2013-08" db="EMBL/GenBank/DDBJ databases">
        <authorList>
            <person name="Durkin A.S."/>
            <person name="Haft D.R."/>
            <person name="McCorrison J."/>
            <person name="Torralba M."/>
            <person name="Gillis M."/>
            <person name="Haft D.H."/>
            <person name="Methe B."/>
            <person name="Sutton G."/>
            <person name="Nelson K.E."/>
        </authorList>
    </citation>
    <scope>NUCLEOTIDE SEQUENCE [LARGE SCALE GENOMIC DNA]</scope>
    <source>
        <strain evidence="2">F0233</strain>
    </source>
</reference>
<evidence type="ECO:0000256" key="1">
    <source>
        <dbReference type="SAM" id="MobiDB-lite"/>
    </source>
</evidence>
<dbReference type="AlphaFoldDB" id="U2RRQ2"/>
<accession>U2RRQ2</accession>
<gene>
    <name evidence="2" type="ORF">HMPREF0682_0403</name>
</gene>
<comment type="caution">
    <text evidence="2">The sequence shown here is derived from an EMBL/GenBank/DDBJ whole genome shotgun (WGS) entry which is preliminary data.</text>
</comment>
<evidence type="ECO:0000313" key="3">
    <source>
        <dbReference type="Proteomes" id="UP000017052"/>
    </source>
</evidence>
<protein>
    <submittedName>
        <fullName evidence="2">Uncharacterized protein</fullName>
    </submittedName>
</protein>
<keyword evidence="3" id="KW-1185">Reference proteome</keyword>
<organism evidence="2 3">
    <name type="scientific">Propionibacterium acidifaciens F0233</name>
    <dbReference type="NCBI Taxonomy" id="553198"/>
    <lineage>
        <taxon>Bacteria</taxon>
        <taxon>Bacillati</taxon>
        <taxon>Actinomycetota</taxon>
        <taxon>Actinomycetes</taxon>
        <taxon>Propionibacteriales</taxon>
        <taxon>Propionibacteriaceae</taxon>
        <taxon>Propionibacterium</taxon>
    </lineage>
</organism>
<proteinExistence type="predicted"/>
<feature type="compositionally biased region" description="Basic residues" evidence="1">
    <location>
        <begin position="40"/>
        <end position="53"/>
    </location>
</feature>
<feature type="compositionally biased region" description="Basic and acidic residues" evidence="1">
    <location>
        <begin position="78"/>
        <end position="88"/>
    </location>
</feature>
<feature type="region of interest" description="Disordered" evidence="1">
    <location>
        <begin position="31"/>
        <end position="88"/>
    </location>
</feature>
<dbReference type="Proteomes" id="UP000017052">
    <property type="component" value="Unassembled WGS sequence"/>
</dbReference>
<sequence>MPPGRLVVAHTRAPPARCVPAAPILHIGHARARGGTARSRATRSRPFRLRATRSRSAPILPDAPAQATDSVSSVDAEAENRVHDPSQH</sequence>
<evidence type="ECO:0000313" key="2">
    <source>
        <dbReference type="EMBL" id="ERK56228.1"/>
    </source>
</evidence>